<dbReference type="GO" id="GO:0009055">
    <property type="term" value="F:electron transfer activity"/>
    <property type="evidence" value="ECO:0007669"/>
    <property type="project" value="InterPro"/>
</dbReference>
<dbReference type="GO" id="GO:0046872">
    <property type="term" value="F:metal ion binding"/>
    <property type="evidence" value="ECO:0007669"/>
    <property type="project" value="UniProtKB-KW"/>
</dbReference>
<keyword evidence="8" id="KW-1185">Reference proteome</keyword>
<dbReference type="GO" id="GO:0020037">
    <property type="term" value="F:heme binding"/>
    <property type="evidence" value="ECO:0007669"/>
    <property type="project" value="InterPro"/>
</dbReference>
<dbReference type="EMBL" id="LR778114">
    <property type="protein sequence ID" value="CAB1128301.1"/>
    <property type="molecule type" value="Genomic_DNA"/>
</dbReference>
<evidence type="ECO:0000256" key="2">
    <source>
        <dbReference type="ARBA" id="ARBA00022723"/>
    </source>
</evidence>
<dbReference type="InterPro" id="IPR009056">
    <property type="entry name" value="Cyt_c-like_dom"/>
</dbReference>
<keyword evidence="1 4" id="KW-0349">Heme</keyword>
<dbReference type="AlphaFoldDB" id="A0A6F8ZEE9"/>
<feature type="transmembrane region" description="Helical" evidence="5">
    <location>
        <begin position="69"/>
        <end position="87"/>
    </location>
</feature>
<dbReference type="Gene3D" id="1.10.760.10">
    <property type="entry name" value="Cytochrome c-like domain"/>
    <property type="match status" value="1"/>
</dbReference>
<feature type="transmembrane region" description="Helical" evidence="5">
    <location>
        <begin position="94"/>
        <end position="115"/>
    </location>
</feature>
<evidence type="ECO:0000256" key="1">
    <source>
        <dbReference type="ARBA" id="ARBA00022617"/>
    </source>
</evidence>
<proteinExistence type="predicted"/>
<sequence length="468" mass="48378">MLGAGFLIYIAVASWVTGLAALALAARVDPGLGEGPRWVLGPAAAGAPLAALLLLAGAATGTLPGARAAALRAAAPPLLLTLLAAGVRRRPAAVLVLEALGLLVADHAAESALWLRPLPLPGPRLAAGPWPATGWFLLHQLLAGLSVAGLLLAAAGFLAPARPGGRAEGGRALLWGVLALVPQPLVGYRYCETLLRYYTPAWARLMGGAVRHLWFDASFGVTALFTGALAAVAAVYLRPPSRPLAVRLLTAVCLLLAGAGIAWLLREGGRIMVPAFTRTMAVAALTGLAAGLAAAAFSVRGLVTGLAGLALVVMGLMGWSWVAADAPLAWANGWIRRPPAPPVSVGAGYRVALDAGCFTCHGDGGGSQWPNPGDPAQYVPAWDSPAFAGVFDSRGGRQRLWTVLWDGQYAYRQRYYPHGGNWSVAYHTVDNAYVVPAWAGVLSRRDLQSLIAYIQSLAPPAAGGGRKG</sequence>
<keyword evidence="2 4" id="KW-0479">Metal-binding</keyword>
<feature type="transmembrane region" description="Helical" evidence="5">
    <location>
        <begin position="6"/>
        <end position="26"/>
    </location>
</feature>
<feature type="transmembrane region" description="Helical" evidence="5">
    <location>
        <begin position="135"/>
        <end position="160"/>
    </location>
</feature>
<dbReference type="SUPFAM" id="SSF46626">
    <property type="entry name" value="Cytochrome c"/>
    <property type="match status" value="1"/>
</dbReference>
<feature type="transmembrane region" description="Helical" evidence="5">
    <location>
        <begin position="271"/>
        <end position="295"/>
    </location>
</feature>
<keyword evidence="5" id="KW-0812">Transmembrane</keyword>
<evidence type="ECO:0000256" key="4">
    <source>
        <dbReference type="PROSITE-ProRule" id="PRU00433"/>
    </source>
</evidence>
<feature type="transmembrane region" description="Helical" evidence="5">
    <location>
        <begin position="213"/>
        <end position="237"/>
    </location>
</feature>
<evidence type="ECO:0000256" key="5">
    <source>
        <dbReference type="SAM" id="Phobius"/>
    </source>
</evidence>
<protein>
    <submittedName>
        <fullName evidence="7">Putative Cytochrome c domain-containing protein</fullName>
    </submittedName>
</protein>
<feature type="transmembrane region" description="Helical" evidence="5">
    <location>
        <begin position="302"/>
        <end position="322"/>
    </location>
</feature>
<dbReference type="Proteomes" id="UP000503399">
    <property type="component" value="Chromosome"/>
</dbReference>
<evidence type="ECO:0000313" key="8">
    <source>
        <dbReference type="Proteomes" id="UP000503399"/>
    </source>
</evidence>
<dbReference type="KEGG" id="hfv:R50_0795"/>
<keyword evidence="5" id="KW-1133">Transmembrane helix</keyword>
<accession>A0A6F8ZEE9</accession>
<feature type="transmembrane region" description="Helical" evidence="5">
    <location>
        <begin position="172"/>
        <end position="190"/>
    </location>
</feature>
<feature type="transmembrane region" description="Helical" evidence="5">
    <location>
        <begin position="38"/>
        <end position="63"/>
    </location>
</feature>
<dbReference type="PROSITE" id="PS51007">
    <property type="entry name" value="CYTC"/>
    <property type="match status" value="1"/>
</dbReference>
<organism evidence="7 8">
    <name type="scientific">Candidatus Hydrogenisulfobacillus filiaventi</name>
    <dbReference type="NCBI Taxonomy" id="2707344"/>
    <lineage>
        <taxon>Bacteria</taxon>
        <taxon>Bacillati</taxon>
        <taxon>Bacillota</taxon>
        <taxon>Clostridia</taxon>
        <taxon>Eubacteriales</taxon>
        <taxon>Clostridiales Family XVII. Incertae Sedis</taxon>
        <taxon>Candidatus Hydrogenisulfobacillus</taxon>
    </lineage>
</organism>
<feature type="domain" description="Cytochrome c" evidence="6">
    <location>
        <begin position="343"/>
        <end position="458"/>
    </location>
</feature>
<keyword evidence="5" id="KW-0472">Membrane</keyword>
<gene>
    <name evidence="7" type="ORF">R50_0795</name>
</gene>
<evidence type="ECO:0000313" key="7">
    <source>
        <dbReference type="EMBL" id="CAB1128301.1"/>
    </source>
</evidence>
<keyword evidence="3 4" id="KW-0408">Iron</keyword>
<dbReference type="InterPro" id="IPR036909">
    <property type="entry name" value="Cyt_c-like_dom_sf"/>
</dbReference>
<evidence type="ECO:0000259" key="6">
    <source>
        <dbReference type="PROSITE" id="PS51007"/>
    </source>
</evidence>
<feature type="transmembrane region" description="Helical" evidence="5">
    <location>
        <begin position="244"/>
        <end position="265"/>
    </location>
</feature>
<name>A0A6F8ZEE9_9FIRM</name>
<evidence type="ECO:0000256" key="3">
    <source>
        <dbReference type="ARBA" id="ARBA00023004"/>
    </source>
</evidence>
<reference evidence="7 8" key="1">
    <citation type="submission" date="2020-02" db="EMBL/GenBank/DDBJ databases">
        <authorList>
            <person name="Hogendoorn C."/>
        </authorList>
    </citation>
    <scope>NUCLEOTIDE SEQUENCE [LARGE SCALE GENOMIC DNA]</scope>
    <source>
        <strain evidence="7">R501</strain>
    </source>
</reference>